<dbReference type="Proteomes" id="UP000610960">
    <property type="component" value="Unassembled WGS sequence"/>
</dbReference>
<keyword evidence="4" id="KW-0963">Cytoplasm</keyword>
<reference evidence="12" key="1">
    <citation type="journal article" date="2014" name="Int. J. Syst. Evol. Microbiol.">
        <title>Complete genome sequence of Corynebacterium casei LMG S-19264T (=DSM 44701T), isolated from a smear-ripened cheese.</title>
        <authorList>
            <consortium name="US DOE Joint Genome Institute (JGI-PGF)"/>
            <person name="Walter F."/>
            <person name="Albersmeier A."/>
            <person name="Kalinowski J."/>
            <person name="Ruckert C."/>
        </authorList>
    </citation>
    <scope>NUCLEOTIDE SEQUENCE</scope>
    <source>
        <strain evidence="12">JCM 10088</strain>
    </source>
</reference>
<dbReference type="EC" id="2.7.4.22" evidence="3"/>
<evidence type="ECO:0000313" key="13">
    <source>
        <dbReference type="Proteomes" id="UP000610960"/>
    </source>
</evidence>
<dbReference type="GO" id="GO:0033862">
    <property type="term" value="F:UMP kinase activity"/>
    <property type="evidence" value="ECO:0007669"/>
    <property type="project" value="UniProtKB-EC"/>
</dbReference>
<evidence type="ECO:0000256" key="3">
    <source>
        <dbReference type="ARBA" id="ARBA00012899"/>
    </source>
</evidence>
<accession>A0A830GVN2</accession>
<evidence type="ECO:0000256" key="10">
    <source>
        <dbReference type="ARBA" id="ARBA00032092"/>
    </source>
</evidence>
<dbReference type="AlphaFoldDB" id="A0A830GVN2"/>
<comment type="pathway">
    <text evidence="1">Pyrimidine metabolism; CTP biosynthesis via de novo pathway; UDP from UMP (UMPK route): step 1/1.</text>
</comment>
<dbReference type="InterPro" id="IPR001048">
    <property type="entry name" value="Asp/Glu/Uridylate_kinase"/>
</dbReference>
<keyword evidence="5" id="KW-0808">Transferase</keyword>
<evidence type="ECO:0000256" key="6">
    <source>
        <dbReference type="ARBA" id="ARBA00022741"/>
    </source>
</evidence>
<dbReference type="Gene3D" id="3.40.1160.10">
    <property type="entry name" value="Acetylglutamate kinase-like"/>
    <property type="match status" value="1"/>
</dbReference>
<evidence type="ECO:0000256" key="5">
    <source>
        <dbReference type="ARBA" id="ARBA00022679"/>
    </source>
</evidence>
<dbReference type="GO" id="GO:0006225">
    <property type="term" value="P:UDP biosynthetic process"/>
    <property type="evidence" value="ECO:0007669"/>
    <property type="project" value="TreeGrafter"/>
</dbReference>
<evidence type="ECO:0000256" key="1">
    <source>
        <dbReference type="ARBA" id="ARBA00004791"/>
    </source>
</evidence>
<sequence length="231" mass="24966">MTVDSITIKMSGRIFNSVDIISRYIDIILAAKERGMRLAIVTGGGDTARRYIEAGRQLSLSEAANDMLGIGASRLNALLLIYAINARGGTVHPRVVTSLEEAGEAWLDSGLVVMGGLQPGQSTTMVSTLVSEYLGIRKILNCANVDGLYESDPAKDPKAKKIRRATIDEAEKILERSAEVVAGTYELIDRWALSIMKRSGISMQIIDGRSPEMLEAALSGRDDVGSIIVPW</sequence>
<keyword evidence="8" id="KW-0067">ATP-binding</keyword>
<dbReference type="SUPFAM" id="SSF53633">
    <property type="entry name" value="Carbamate kinase-like"/>
    <property type="match status" value="1"/>
</dbReference>
<protein>
    <recommendedName>
        <fullName evidence="3">UMP kinase</fullName>
        <ecNumber evidence="3">2.7.4.22</ecNumber>
    </recommendedName>
    <alternativeName>
        <fullName evidence="10">Uridine monophosphate kinase</fullName>
    </alternativeName>
</protein>
<evidence type="ECO:0000256" key="2">
    <source>
        <dbReference type="ARBA" id="ARBA00007614"/>
    </source>
</evidence>
<feature type="domain" description="Aspartate/glutamate/uridylate kinase" evidence="11">
    <location>
        <begin position="8"/>
        <end position="207"/>
    </location>
</feature>
<proteinExistence type="inferred from homology"/>
<dbReference type="InterPro" id="IPR011818">
    <property type="entry name" value="Uridylate_kinase_arch/spir"/>
</dbReference>
<dbReference type="EMBL" id="BMNL01000002">
    <property type="protein sequence ID" value="GGP20491.1"/>
    <property type="molecule type" value="Genomic_DNA"/>
</dbReference>
<keyword evidence="9" id="KW-0665">Pyrimidine biosynthesis</keyword>
<reference evidence="12" key="2">
    <citation type="submission" date="2020-09" db="EMBL/GenBank/DDBJ databases">
        <authorList>
            <person name="Sun Q."/>
            <person name="Ohkuma M."/>
        </authorList>
    </citation>
    <scope>NUCLEOTIDE SEQUENCE</scope>
    <source>
        <strain evidence="12">JCM 10088</strain>
    </source>
</reference>
<keyword evidence="6" id="KW-0547">Nucleotide-binding</keyword>
<dbReference type="NCBIfam" id="TIGR02076">
    <property type="entry name" value="pyrH_arch"/>
    <property type="match status" value="1"/>
</dbReference>
<dbReference type="InterPro" id="IPR036393">
    <property type="entry name" value="AceGlu_kinase-like_sf"/>
</dbReference>
<evidence type="ECO:0000256" key="8">
    <source>
        <dbReference type="ARBA" id="ARBA00022840"/>
    </source>
</evidence>
<evidence type="ECO:0000256" key="7">
    <source>
        <dbReference type="ARBA" id="ARBA00022777"/>
    </source>
</evidence>
<keyword evidence="7 12" id="KW-0418">Kinase</keyword>
<evidence type="ECO:0000259" key="11">
    <source>
        <dbReference type="Pfam" id="PF00696"/>
    </source>
</evidence>
<dbReference type="PANTHER" id="PTHR42833">
    <property type="entry name" value="URIDYLATE KINASE"/>
    <property type="match status" value="1"/>
</dbReference>
<evidence type="ECO:0000313" key="12">
    <source>
        <dbReference type="EMBL" id="GGP20491.1"/>
    </source>
</evidence>
<evidence type="ECO:0000256" key="4">
    <source>
        <dbReference type="ARBA" id="ARBA00022490"/>
    </source>
</evidence>
<dbReference type="GO" id="GO:0005524">
    <property type="term" value="F:ATP binding"/>
    <property type="evidence" value="ECO:0007669"/>
    <property type="project" value="UniProtKB-KW"/>
</dbReference>
<keyword evidence="13" id="KW-1185">Reference proteome</keyword>
<comment type="caution">
    <text evidence="12">The sequence shown here is derived from an EMBL/GenBank/DDBJ whole genome shotgun (WGS) entry which is preliminary data.</text>
</comment>
<comment type="similarity">
    <text evidence="2">Belongs to the UMP kinase family.</text>
</comment>
<dbReference type="PANTHER" id="PTHR42833:SF4">
    <property type="entry name" value="URIDYLATE KINASE PUMPKIN, CHLOROPLASTIC"/>
    <property type="match status" value="1"/>
</dbReference>
<organism evidence="12 13">
    <name type="scientific">Thermocladium modestius</name>
    <dbReference type="NCBI Taxonomy" id="62609"/>
    <lineage>
        <taxon>Archaea</taxon>
        <taxon>Thermoproteota</taxon>
        <taxon>Thermoprotei</taxon>
        <taxon>Thermoproteales</taxon>
        <taxon>Thermoproteaceae</taxon>
        <taxon>Thermocladium</taxon>
    </lineage>
</organism>
<gene>
    <name evidence="12" type="ORF">GCM10007981_08790</name>
</gene>
<evidence type="ECO:0000256" key="9">
    <source>
        <dbReference type="ARBA" id="ARBA00022975"/>
    </source>
</evidence>
<name>A0A830GVN2_9CREN</name>
<dbReference type="Pfam" id="PF00696">
    <property type="entry name" value="AA_kinase"/>
    <property type="match status" value="1"/>
</dbReference>